<name>A0A397YEA4_BRACM</name>
<dbReference type="Proteomes" id="UP000264353">
    <property type="component" value="Chromosome A8"/>
</dbReference>
<feature type="compositionally biased region" description="Polar residues" evidence="1">
    <location>
        <begin position="203"/>
        <end position="244"/>
    </location>
</feature>
<keyword evidence="2" id="KW-0732">Signal</keyword>
<feature type="signal peptide" evidence="2">
    <location>
        <begin position="1"/>
        <end position="25"/>
    </location>
</feature>
<feature type="domain" description="DUF1216" evidence="3">
    <location>
        <begin position="343"/>
        <end position="475"/>
    </location>
</feature>
<dbReference type="PANTHER" id="PTHR31607:SF34">
    <property type="entry name" value="OF RNA POLYMERASE II TRANSCRIPTION SUBUNIT-LIKE PROTEIN, PUTATIVE (DUF1216)-RELATED"/>
    <property type="match status" value="1"/>
</dbReference>
<evidence type="ECO:0000256" key="1">
    <source>
        <dbReference type="SAM" id="MobiDB-lite"/>
    </source>
</evidence>
<dbReference type="Pfam" id="PF06746">
    <property type="entry name" value="DUF1216"/>
    <property type="match status" value="2"/>
</dbReference>
<dbReference type="AlphaFoldDB" id="A0A397YEA4"/>
<evidence type="ECO:0000313" key="4">
    <source>
        <dbReference type="EMBL" id="RID51208.1"/>
    </source>
</evidence>
<dbReference type="InterPro" id="IPR009605">
    <property type="entry name" value="DUF1216"/>
</dbReference>
<sequence length="481" mass="51777">MARVHLLLCFTLVFASVTLLDVTSAFLKLKPSLPQIEDPKTVGDVEGYTVNVVMVFVGDLEKECPKTSKFKMFFDKLRGFAKYVCPLKIFGKKDDTDMKAKEAGILKSIASFAIGRIKSEIQEEKQEAIETFKFMKSLAGRILGGRKKEEKETTTLTPEQLKEIKDGILKWQTVIVKITNTMVVSTTNNEGSAGSNPGAGTPSMDTNNQSQGTPSTDDTNNQSQGTPSTDDTNNQSQGTPSTDKNNQSQGTTGGSSSPNSGSATGSPSNKPSAGSNPGAGTPSTDTNNQSQGNTNTASSRSETTSQTTEVTVTEVETQTSEQVMTFLMNLEKKCPPKEEYKQFFEKLKSTMAGSAKVSSPKKKGGLFGMIKGAVGKIGDAMQFIRSRIGNKSAEVKKSMETYQAEVIKNMEELNAIYAKIVTQNQSKKGGAMTCTPEQQAEIKTTITKWEQVTTQFVEVAIKSETSTTTSTSSSTGTAQPN</sequence>
<reference evidence="4 5" key="1">
    <citation type="submission" date="2018-06" db="EMBL/GenBank/DDBJ databases">
        <title>WGS assembly of Brassica rapa FPsc.</title>
        <authorList>
            <person name="Bowman J."/>
            <person name="Kohchi T."/>
            <person name="Yamato K."/>
            <person name="Jenkins J."/>
            <person name="Shu S."/>
            <person name="Ishizaki K."/>
            <person name="Yamaoka S."/>
            <person name="Nishihama R."/>
            <person name="Nakamura Y."/>
            <person name="Berger F."/>
            <person name="Adam C."/>
            <person name="Aki S."/>
            <person name="Althoff F."/>
            <person name="Araki T."/>
            <person name="Arteaga-Vazquez M."/>
            <person name="Balasubrmanian S."/>
            <person name="Bauer D."/>
            <person name="Boehm C."/>
            <person name="Briginshaw L."/>
            <person name="Caballero-Perez J."/>
            <person name="Catarino B."/>
            <person name="Chen F."/>
            <person name="Chiyoda S."/>
            <person name="Chovatia M."/>
            <person name="Davies K."/>
            <person name="Delmans M."/>
            <person name="Demura T."/>
            <person name="Dierschke T."/>
            <person name="Dolan L."/>
            <person name="Dorantes-Acosta A."/>
            <person name="Eklund D."/>
            <person name="Florent S."/>
            <person name="Flores-Sandoval E."/>
            <person name="Fujiyama A."/>
            <person name="Fukuzawa H."/>
            <person name="Galik B."/>
            <person name="Grimanelli D."/>
            <person name="Grimwood J."/>
            <person name="Grossniklaus U."/>
            <person name="Hamada T."/>
            <person name="Haseloff J."/>
            <person name="Hetherington A."/>
            <person name="Higo A."/>
            <person name="Hirakawa Y."/>
            <person name="Hundley H."/>
            <person name="Ikeda Y."/>
            <person name="Inoue K."/>
            <person name="Inoue S."/>
            <person name="Ishida S."/>
            <person name="Jia Q."/>
            <person name="Kakita M."/>
            <person name="Kanazawa T."/>
            <person name="Kawai Y."/>
            <person name="Kawashima T."/>
            <person name="Kennedy M."/>
            <person name="Kinose K."/>
            <person name="Kinoshita T."/>
            <person name="Kohara Y."/>
            <person name="Koide E."/>
            <person name="Komatsu K."/>
            <person name="Kopischke S."/>
            <person name="Kubo M."/>
            <person name="Kyozuka J."/>
            <person name="Lagercrantz U."/>
            <person name="Lin S."/>
            <person name="Lindquist E."/>
            <person name="Lipzen A."/>
            <person name="Lu C."/>
            <person name="Luna E."/>
            <person name="Martienssen R."/>
            <person name="Minamino N."/>
            <person name="Mizutani M."/>
            <person name="Mizutani M."/>
            <person name="Mochizuki N."/>
            <person name="Monte I."/>
            <person name="Mosher R."/>
            <person name="Nagasaki H."/>
            <person name="Nakagami H."/>
            <person name="Naramoto S."/>
            <person name="Nishitani K."/>
            <person name="Ohtani M."/>
            <person name="Okamoto T."/>
            <person name="Okumura M."/>
            <person name="Phillips J."/>
            <person name="Pollak B."/>
            <person name="Reinders A."/>
            <person name="Roevekamp M."/>
            <person name="Sano R."/>
            <person name="Sawa S."/>
            <person name="Schmid M."/>
            <person name="Shirakawa M."/>
            <person name="Solano R."/>
            <person name="Spunde A."/>
            <person name="Suetsugu N."/>
            <person name="Sugano S."/>
            <person name="Sugiyama A."/>
            <person name="Sun R."/>
            <person name="Suzuki Y."/>
            <person name="Takenaka M."/>
            <person name="Takezawa D."/>
            <person name="Tomogane H."/>
            <person name="Tsuzuki M."/>
            <person name="Ueda T."/>
            <person name="Umeda M."/>
            <person name="Ward J."/>
            <person name="Watanabe Y."/>
            <person name="Yazaki K."/>
            <person name="Yokoyama R."/>
            <person name="Yoshitake Y."/>
            <person name="Yotsui I."/>
            <person name="Zachgo S."/>
            <person name="Schmutz J."/>
        </authorList>
    </citation>
    <scope>NUCLEOTIDE SEQUENCE [LARGE SCALE GENOMIC DNA]</scope>
    <source>
        <strain evidence="5">cv. B-3</strain>
    </source>
</reference>
<feature type="compositionally biased region" description="Polar residues" evidence="1">
    <location>
        <begin position="281"/>
        <end position="300"/>
    </location>
</feature>
<gene>
    <name evidence="4" type="ORF">BRARA_H01889</name>
</gene>
<dbReference type="PANTHER" id="PTHR31607">
    <property type="entry name" value="DUF1216 DOMAIN-CONTAINING PROTEIN-RELATED"/>
    <property type="match status" value="1"/>
</dbReference>
<protein>
    <recommendedName>
        <fullName evidence="3">DUF1216 domain-containing protein</fullName>
    </recommendedName>
</protein>
<feature type="compositionally biased region" description="Low complexity" evidence="1">
    <location>
        <begin position="301"/>
        <end position="318"/>
    </location>
</feature>
<feature type="domain" description="DUF1216" evidence="3">
    <location>
        <begin position="73"/>
        <end position="189"/>
    </location>
</feature>
<evidence type="ECO:0000313" key="5">
    <source>
        <dbReference type="Proteomes" id="UP000264353"/>
    </source>
</evidence>
<proteinExistence type="predicted"/>
<evidence type="ECO:0000259" key="3">
    <source>
        <dbReference type="Pfam" id="PF06746"/>
    </source>
</evidence>
<feature type="region of interest" description="Disordered" evidence="1">
    <location>
        <begin position="187"/>
        <end position="318"/>
    </location>
</feature>
<feature type="compositionally biased region" description="Low complexity" evidence="1">
    <location>
        <begin position="245"/>
        <end position="269"/>
    </location>
</feature>
<organism evidence="4 5">
    <name type="scientific">Brassica campestris</name>
    <name type="common">Field mustard</name>
    <dbReference type="NCBI Taxonomy" id="3711"/>
    <lineage>
        <taxon>Eukaryota</taxon>
        <taxon>Viridiplantae</taxon>
        <taxon>Streptophyta</taxon>
        <taxon>Embryophyta</taxon>
        <taxon>Tracheophyta</taxon>
        <taxon>Spermatophyta</taxon>
        <taxon>Magnoliopsida</taxon>
        <taxon>eudicotyledons</taxon>
        <taxon>Gunneridae</taxon>
        <taxon>Pentapetalae</taxon>
        <taxon>rosids</taxon>
        <taxon>malvids</taxon>
        <taxon>Brassicales</taxon>
        <taxon>Brassicaceae</taxon>
        <taxon>Brassiceae</taxon>
        <taxon>Brassica</taxon>
    </lineage>
</organism>
<dbReference type="EMBL" id="CM010635">
    <property type="protein sequence ID" value="RID51208.1"/>
    <property type="molecule type" value="Genomic_DNA"/>
</dbReference>
<evidence type="ECO:0000256" key="2">
    <source>
        <dbReference type="SAM" id="SignalP"/>
    </source>
</evidence>
<feature type="chain" id="PRO_5017282713" description="DUF1216 domain-containing protein" evidence="2">
    <location>
        <begin position="26"/>
        <end position="481"/>
    </location>
</feature>
<accession>A0A397YEA4</accession>